<evidence type="ECO:0000313" key="2">
    <source>
        <dbReference type="Proteomes" id="UP000024635"/>
    </source>
</evidence>
<organism evidence="1 2">
    <name type="scientific">Ancylostoma ceylanicum</name>
    <dbReference type="NCBI Taxonomy" id="53326"/>
    <lineage>
        <taxon>Eukaryota</taxon>
        <taxon>Metazoa</taxon>
        <taxon>Ecdysozoa</taxon>
        <taxon>Nematoda</taxon>
        <taxon>Chromadorea</taxon>
        <taxon>Rhabditida</taxon>
        <taxon>Rhabditina</taxon>
        <taxon>Rhabditomorpha</taxon>
        <taxon>Strongyloidea</taxon>
        <taxon>Ancylostomatidae</taxon>
        <taxon>Ancylostomatinae</taxon>
        <taxon>Ancylostoma</taxon>
    </lineage>
</organism>
<dbReference type="AlphaFoldDB" id="A0A016TW69"/>
<keyword evidence="2" id="KW-1185">Reference proteome</keyword>
<proteinExistence type="predicted"/>
<comment type="caution">
    <text evidence="1">The sequence shown here is derived from an EMBL/GenBank/DDBJ whole genome shotgun (WGS) entry which is preliminary data.</text>
</comment>
<sequence>MLRPVWTDSGCYACEGDVRMEAGQSAESGATAMLGSILLKEYTSSLEGPSHHRIFSGIPTRKDSTQAADHNGVRAKTPKNPFLGPYSWWDGAFQLNIVYNCR</sequence>
<accession>A0A016TW69</accession>
<gene>
    <name evidence="1" type="primary">Acey_s0071.g582</name>
    <name evidence="1" type="ORF">Y032_0071g582</name>
</gene>
<name>A0A016TW69_9BILA</name>
<dbReference type="Proteomes" id="UP000024635">
    <property type="component" value="Unassembled WGS sequence"/>
</dbReference>
<evidence type="ECO:0000313" key="1">
    <source>
        <dbReference type="EMBL" id="EYC07304.1"/>
    </source>
</evidence>
<reference evidence="2" key="1">
    <citation type="journal article" date="2015" name="Nat. Genet.">
        <title>The genome and transcriptome of the zoonotic hookworm Ancylostoma ceylanicum identify infection-specific gene families.</title>
        <authorList>
            <person name="Schwarz E.M."/>
            <person name="Hu Y."/>
            <person name="Antoshechkin I."/>
            <person name="Miller M.M."/>
            <person name="Sternberg P.W."/>
            <person name="Aroian R.V."/>
        </authorList>
    </citation>
    <scope>NUCLEOTIDE SEQUENCE</scope>
    <source>
        <strain evidence="2">HY135</strain>
    </source>
</reference>
<protein>
    <submittedName>
        <fullName evidence="1">Uncharacterized protein</fullName>
    </submittedName>
</protein>
<dbReference type="EMBL" id="JARK01001407">
    <property type="protein sequence ID" value="EYC07304.1"/>
    <property type="molecule type" value="Genomic_DNA"/>
</dbReference>